<dbReference type="KEGG" id="lto:RGQ30_25930"/>
<dbReference type="Proteomes" id="UP001329151">
    <property type="component" value="Chromosome"/>
</dbReference>
<dbReference type="EMBL" id="AP028947">
    <property type="protein sequence ID" value="BET27092.1"/>
    <property type="molecule type" value="Genomic_DNA"/>
</dbReference>
<feature type="domain" description="Phosphoribosyltransferase" evidence="1">
    <location>
        <begin position="12"/>
        <end position="139"/>
    </location>
</feature>
<dbReference type="AlphaFoldDB" id="A0AA86J065"/>
<accession>A0AA86J065</accession>
<keyword evidence="2" id="KW-0808">Transferase</keyword>
<keyword evidence="2" id="KW-0328">Glycosyltransferase</keyword>
<dbReference type="Gene3D" id="3.40.50.2020">
    <property type="match status" value="1"/>
</dbReference>
<dbReference type="RefSeq" id="WP_130557799.1">
    <property type="nucleotide sequence ID" value="NZ_AP028947.1"/>
</dbReference>
<dbReference type="Pfam" id="PF00156">
    <property type="entry name" value="Pribosyltran"/>
    <property type="match status" value="1"/>
</dbReference>
<dbReference type="PANTHER" id="PTHR11608:SF0">
    <property type="entry name" value="BIFUNCTIONAL PROTEIN PYRR"/>
    <property type="match status" value="1"/>
</dbReference>
<dbReference type="CDD" id="cd06223">
    <property type="entry name" value="PRTases_typeI"/>
    <property type="match status" value="1"/>
</dbReference>
<dbReference type="SUPFAM" id="SSF53271">
    <property type="entry name" value="PRTase-like"/>
    <property type="match status" value="1"/>
</dbReference>
<dbReference type="NCBIfam" id="NF003545">
    <property type="entry name" value="PRK05205.1-1"/>
    <property type="match status" value="1"/>
</dbReference>
<organism evidence="2 3">
    <name type="scientific">Limnobacter thiooxidans</name>
    <dbReference type="NCBI Taxonomy" id="131080"/>
    <lineage>
        <taxon>Bacteria</taxon>
        <taxon>Pseudomonadati</taxon>
        <taxon>Pseudomonadota</taxon>
        <taxon>Betaproteobacteria</taxon>
        <taxon>Burkholderiales</taxon>
        <taxon>Burkholderiaceae</taxon>
        <taxon>Limnobacter</taxon>
    </lineage>
</organism>
<keyword evidence="3" id="KW-1185">Reference proteome</keyword>
<dbReference type="InterPro" id="IPR000836">
    <property type="entry name" value="PRTase_dom"/>
</dbReference>
<gene>
    <name evidence="2" type="primary">pyrR</name>
    <name evidence="2" type="ORF">RGQ30_25930</name>
</gene>
<dbReference type="InterPro" id="IPR029057">
    <property type="entry name" value="PRTase-like"/>
</dbReference>
<evidence type="ECO:0000313" key="2">
    <source>
        <dbReference type="EMBL" id="BET27092.1"/>
    </source>
</evidence>
<evidence type="ECO:0000259" key="1">
    <source>
        <dbReference type="Pfam" id="PF00156"/>
    </source>
</evidence>
<proteinExistence type="predicted"/>
<reference evidence="2 3" key="1">
    <citation type="submission" date="2023-10" db="EMBL/GenBank/DDBJ databases">
        <title>Complete Genome Sequence of Limnobacter thiooxidans CS-K2T, Isolated from freshwater lake sediments in Bavaria, Germany.</title>
        <authorList>
            <person name="Naruki M."/>
            <person name="Watanabe A."/>
            <person name="Warashina T."/>
            <person name="Morita T."/>
            <person name="Arakawa K."/>
        </authorList>
    </citation>
    <scope>NUCLEOTIDE SEQUENCE [LARGE SCALE GENOMIC DNA]</scope>
    <source>
        <strain evidence="2 3">CS-K2</strain>
    </source>
</reference>
<protein>
    <submittedName>
        <fullName evidence="2">Bifunctional pyr operon transcriptional regulator/uracil phosphoribosyltransferase PyrR</fullName>
    </submittedName>
</protein>
<dbReference type="PANTHER" id="PTHR11608">
    <property type="entry name" value="BIFUNCTIONAL PROTEIN PYRR"/>
    <property type="match status" value="1"/>
</dbReference>
<name>A0AA86J065_9BURK</name>
<sequence length="168" mass="18830">MSLPNPEALYARLRDQIEKAFPDRSELGLIGVHSGGAWIAERLHEDLAFTLPCGFLDSAFYRDDFSERGLKEAPKPAEVPFEVQGRTILLVDDVLYTGRTTRAIVNHLFDFGRPAKIELAVLLDRGGRELPIDAQYVGKHLPLKSNEAFVLTLDEQGAFRLELEVKPN</sequence>
<dbReference type="GO" id="GO:0016757">
    <property type="term" value="F:glycosyltransferase activity"/>
    <property type="evidence" value="ECO:0007669"/>
    <property type="project" value="UniProtKB-KW"/>
</dbReference>
<dbReference type="InterPro" id="IPR050137">
    <property type="entry name" value="PyrR_bifunctional"/>
</dbReference>
<evidence type="ECO:0000313" key="3">
    <source>
        <dbReference type="Proteomes" id="UP001329151"/>
    </source>
</evidence>